<reference evidence="7" key="1">
    <citation type="submission" date="2016-10" db="EMBL/GenBank/DDBJ databases">
        <authorList>
            <person name="Varghese N."/>
            <person name="Submissions S."/>
        </authorList>
    </citation>
    <scope>NUCLEOTIDE SEQUENCE [LARGE SCALE GENOMIC DNA]</scope>
    <source>
        <strain evidence="7">DSM 26893</strain>
    </source>
</reference>
<organism evidence="6 7">
    <name type="scientific">Palleronia pelagia</name>
    <dbReference type="NCBI Taxonomy" id="387096"/>
    <lineage>
        <taxon>Bacteria</taxon>
        <taxon>Pseudomonadati</taxon>
        <taxon>Pseudomonadota</taxon>
        <taxon>Alphaproteobacteria</taxon>
        <taxon>Rhodobacterales</taxon>
        <taxon>Roseobacteraceae</taxon>
        <taxon>Palleronia</taxon>
    </lineage>
</organism>
<evidence type="ECO:0000313" key="6">
    <source>
        <dbReference type="EMBL" id="SEN79059.1"/>
    </source>
</evidence>
<dbReference type="InterPro" id="IPR023346">
    <property type="entry name" value="Lysozyme-like_dom_sf"/>
</dbReference>
<dbReference type="SUPFAM" id="SSF53955">
    <property type="entry name" value="Lysozyme-like"/>
    <property type="match status" value="1"/>
</dbReference>
<name>A0A1H8JE95_9RHOB</name>
<dbReference type="EMBL" id="FOCM01000006">
    <property type="protein sequence ID" value="SEN79059.1"/>
    <property type="molecule type" value="Genomic_DNA"/>
</dbReference>
<keyword evidence="4" id="KW-0732">Signal</keyword>
<dbReference type="CDD" id="cd00254">
    <property type="entry name" value="LT-like"/>
    <property type="match status" value="1"/>
</dbReference>
<dbReference type="Proteomes" id="UP000199372">
    <property type="component" value="Unassembled WGS sequence"/>
</dbReference>
<evidence type="ECO:0000256" key="2">
    <source>
        <dbReference type="ARBA" id="ARBA00009387"/>
    </source>
</evidence>
<evidence type="ECO:0000256" key="1">
    <source>
        <dbReference type="ARBA" id="ARBA00007734"/>
    </source>
</evidence>
<sequence>MRVPVIAALMAALFSVSPAHAGDPPPFPDFTFKRMKPPAPGTKKRITVQIDPSEQWPPPAPEKPAKPETTPDAAPSTPDAPKTRAYAWFWDHVPPGGAGAAGVDSALAVLARPPSGVRAPQYRLDHLRKLAQRHGRDILAASVGTKVSPALALAVMAVESSGKVDAVSSAGAQGLMQLMPDTARRFGVHDSTEAQDNIRGGIAYLDWLMGEFEGDPLLVLAGYNAGEGAVTRHAGVPPYSETRGYVPKVLAAFQVARGLCLTPPMLVSDGCVFVDNRVASNG</sequence>
<protein>
    <submittedName>
        <fullName evidence="6">Transglycosylase SLT domain-containing protein</fullName>
    </submittedName>
</protein>
<feature type="region of interest" description="Disordered" evidence="3">
    <location>
        <begin position="27"/>
        <end position="80"/>
    </location>
</feature>
<dbReference type="Gene3D" id="1.10.530.10">
    <property type="match status" value="1"/>
</dbReference>
<evidence type="ECO:0000313" key="7">
    <source>
        <dbReference type="Proteomes" id="UP000199372"/>
    </source>
</evidence>
<feature type="compositionally biased region" description="Low complexity" evidence="3">
    <location>
        <begin position="67"/>
        <end position="80"/>
    </location>
</feature>
<feature type="signal peptide" evidence="4">
    <location>
        <begin position="1"/>
        <end position="21"/>
    </location>
</feature>
<comment type="similarity">
    <text evidence="2">Belongs to the virb1 family.</text>
</comment>
<dbReference type="RefSeq" id="WP_407944669.1">
    <property type="nucleotide sequence ID" value="NZ_FOCM01000006.1"/>
</dbReference>
<feature type="chain" id="PRO_5011559678" evidence="4">
    <location>
        <begin position="22"/>
        <end position="282"/>
    </location>
</feature>
<dbReference type="InterPro" id="IPR008258">
    <property type="entry name" value="Transglycosylase_SLT_dom_1"/>
</dbReference>
<evidence type="ECO:0000256" key="4">
    <source>
        <dbReference type="SAM" id="SignalP"/>
    </source>
</evidence>
<proteinExistence type="inferred from homology"/>
<evidence type="ECO:0000256" key="3">
    <source>
        <dbReference type="SAM" id="MobiDB-lite"/>
    </source>
</evidence>
<evidence type="ECO:0000259" key="5">
    <source>
        <dbReference type="Pfam" id="PF01464"/>
    </source>
</evidence>
<dbReference type="PANTHER" id="PTHR37423">
    <property type="entry name" value="SOLUBLE LYTIC MUREIN TRANSGLYCOSYLASE-RELATED"/>
    <property type="match status" value="1"/>
</dbReference>
<feature type="domain" description="Transglycosylase SLT" evidence="5">
    <location>
        <begin position="141"/>
        <end position="233"/>
    </location>
</feature>
<gene>
    <name evidence="6" type="ORF">SAMN04488011_106183</name>
</gene>
<dbReference type="Pfam" id="PF01464">
    <property type="entry name" value="SLT"/>
    <property type="match status" value="1"/>
</dbReference>
<comment type="similarity">
    <text evidence="1">Belongs to the transglycosylase Slt family.</text>
</comment>
<dbReference type="PANTHER" id="PTHR37423:SF2">
    <property type="entry name" value="MEMBRANE-BOUND LYTIC MUREIN TRANSGLYCOSYLASE C"/>
    <property type="match status" value="1"/>
</dbReference>
<accession>A0A1H8JE95</accession>
<dbReference type="AlphaFoldDB" id="A0A1H8JE95"/>
<keyword evidence="7" id="KW-1185">Reference proteome</keyword>